<feature type="chain" id="PRO_5003867893" evidence="1">
    <location>
        <begin position="24"/>
        <end position="194"/>
    </location>
</feature>
<dbReference type="OMA" id="MEWQNDW"/>
<reference evidence="3" key="2">
    <citation type="submission" date="2010-04" db="EMBL/GenBank/DDBJ databases">
        <authorList>
            <person name="Buell R."/>
            <person name="Hamilton J."/>
            <person name="Hostetler J."/>
        </authorList>
    </citation>
    <scope>NUCLEOTIDE SEQUENCE [LARGE SCALE GENOMIC DNA]</scope>
    <source>
        <strain evidence="3">DAOM:BR144</strain>
    </source>
</reference>
<evidence type="ECO:0000256" key="1">
    <source>
        <dbReference type="SAM" id="SignalP"/>
    </source>
</evidence>
<keyword evidence="3" id="KW-1185">Reference proteome</keyword>
<dbReference type="InParanoid" id="K3WLN6"/>
<evidence type="ECO:0000313" key="2">
    <source>
        <dbReference type="EnsemblProtists" id="PYU1_T005878"/>
    </source>
</evidence>
<dbReference type="HOGENOM" id="CLU_046500_3_2_1"/>
<sequence>MKIAAAALVAATSLAAMMPSTDAHGYIAFPPAQYKDPATATNYNAIITASINTAFAGKKWDDNPTANTKTFTAAFKKSGYTSLKQMLDKKVPGCQNSRTDFTPIKTKTYKTMEWQNDWEHKGFIDSHHGPCEIWLNNTRVLHNDDCVATYTTYPAVLPVNYSVCKGNCILTFYWLALHEPNWQIYKHCVPVNYS</sequence>
<accession>K3WLN6</accession>
<organism evidence="2 3">
    <name type="scientific">Globisporangium ultimum (strain ATCC 200006 / CBS 805.95 / DAOM BR144)</name>
    <name type="common">Pythium ultimum</name>
    <dbReference type="NCBI Taxonomy" id="431595"/>
    <lineage>
        <taxon>Eukaryota</taxon>
        <taxon>Sar</taxon>
        <taxon>Stramenopiles</taxon>
        <taxon>Oomycota</taxon>
        <taxon>Peronosporomycetes</taxon>
        <taxon>Pythiales</taxon>
        <taxon>Pythiaceae</taxon>
        <taxon>Globisporangium</taxon>
    </lineage>
</organism>
<dbReference type="EnsemblProtists" id="PYU1_T005878">
    <property type="protein sequence ID" value="PYU1_T005878"/>
    <property type="gene ID" value="PYU1_G005866"/>
</dbReference>
<reference evidence="3" key="1">
    <citation type="journal article" date="2010" name="Genome Biol.">
        <title>Genome sequence of the necrotrophic plant pathogen Pythium ultimum reveals original pathogenicity mechanisms and effector repertoire.</title>
        <authorList>
            <person name="Levesque C.A."/>
            <person name="Brouwer H."/>
            <person name="Cano L."/>
            <person name="Hamilton J.P."/>
            <person name="Holt C."/>
            <person name="Huitema E."/>
            <person name="Raffaele S."/>
            <person name="Robideau G.P."/>
            <person name="Thines M."/>
            <person name="Win J."/>
            <person name="Zerillo M.M."/>
            <person name="Beakes G.W."/>
            <person name="Boore J.L."/>
            <person name="Busam D."/>
            <person name="Dumas B."/>
            <person name="Ferriera S."/>
            <person name="Fuerstenberg S.I."/>
            <person name="Gachon C.M."/>
            <person name="Gaulin E."/>
            <person name="Govers F."/>
            <person name="Grenville-Briggs L."/>
            <person name="Horner N."/>
            <person name="Hostetler J."/>
            <person name="Jiang R.H."/>
            <person name="Johnson J."/>
            <person name="Krajaejun T."/>
            <person name="Lin H."/>
            <person name="Meijer H.J."/>
            <person name="Moore B."/>
            <person name="Morris P."/>
            <person name="Phuntmart V."/>
            <person name="Puiu D."/>
            <person name="Shetty J."/>
            <person name="Stajich J.E."/>
            <person name="Tripathy S."/>
            <person name="Wawra S."/>
            <person name="van West P."/>
            <person name="Whitty B.R."/>
            <person name="Coutinho P.M."/>
            <person name="Henrissat B."/>
            <person name="Martin F."/>
            <person name="Thomas P.D."/>
            <person name="Tyler B.M."/>
            <person name="De Vries R.P."/>
            <person name="Kamoun S."/>
            <person name="Yandell M."/>
            <person name="Tisserat N."/>
            <person name="Buell C.R."/>
        </authorList>
    </citation>
    <scope>NUCLEOTIDE SEQUENCE</scope>
    <source>
        <strain evidence="3">DAOM:BR144</strain>
    </source>
</reference>
<dbReference type="eggNOG" id="ENOG502RCGB">
    <property type="taxonomic scope" value="Eukaryota"/>
</dbReference>
<protein>
    <submittedName>
        <fullName evidence="2">Uncharacterized protein</fullName>
    </submittedName>
</protein>
<dbReference type="AlphaFoldDB" id="K3WLN6"/>
<reference evidence="2" key="3">
    <citation type="submission" date="2015-02" db="UniProtKB">
        <authorList>
            <consortium name="EnsemblProtists"/>
        </authorList>
    </citation>
    <scope>IDENTIFICATION</scope>
    <source>
        <strain evidence="2">DAOM BR144</strain>
    </source>
</reference>
<dbReference type="EMBL" id="GL376573">
    <property type="status" value="NOT_ANNOTATED_CDS"/>
    <property type="molecule type" value="Genomic_DNA"/>
</dbReference>
<evidence type="ECO:0000313" key="3">
    <source>
        <dbReference type="Proteomes" id="UP000019132"/>
    </source>
</evidence>
<keyword evidence="1" id="KW-0732">Signal</keyword>
<name>K3WLN6_GLOUD</name>
<dbReference type="Proteomes" id="UP000019132">
    <property type="component" value="Unassembled WGS sequence"/>
</dbReference>
<proteinExistence type="predicted"/>
<feature type="signal peptide" evidence="1">
    <location>
        <begin position="1"/>
        <end position="23"/>
    </location>
</feature>
<dbReference type="VEuPathDB" id="FungiDB:PYU1_G005866"/>